<evidence type="ECO:0000256" key="4">
    <source>
        <dbReference type="ARBA" id="ARBA00023163"/>
    </source>
</evidence>
<evidence type="ECO:0000256" key="6">
    <source>
        <dbReference type="RuleBase" id="RU367028"/>
    </source>
</evidence>
<accession>A0A7C9DLX4</accession>
<feature type="domain" description="OVATE" evidence="8">
    <location>
        <begin position="113"/>
        <end position="174"/>
    </location>
</feature>
<reference evidence="9" key="2">
    <citation type="submission" date="2020-07" db="EMBL/GenBank/DDBJ databases">
        <authorList>
            <person name="Vera ALvarez R."/>
            <person name="Arias-Moreno D.M."/>
            <person name="Jimenez-Jacinto V."/>
            <person name="Jimenez-Bremont J.F."/>
            <person name="Swaminathan K."/>
            <person name="Moose S.P."/>
            <person name="Guerrero-Gonzalez M.L."/>
            <person name="Marino-Ramirez L."/>
            <person name="Landsman D."/>
            <person name="Rodriguez-Kessler M."/>
            <person name="Delgado-Sanchez P."/>
        </authorList>
    </citation>
    <scope>NUCLEOTIDE SEQUENCE</scope>
    <source>
        <tissue evidence="9">Cladode</tissue>
    </source>
</reference>
<evidence type="ECO:0000256" key="5">
    <source>
        <dbReference type="ARBA" id="ARBA00023242"/>
    </source>
</evidence>
<comment type="subcellular location">
    <subcellularLocation>
        <location evidence="1 6">Nucleus</location>
    </subcellularLocation>
</comment>
<evidence type="ECO:0000256" key="2">
    <source>
        <dbReference type="ARBA" id="ARBA00022491"/>
    </source>
</evidence>
<dbReference type="GO" id="GO:0005634">
    <property type="term" value="C:nucleus"/>
    <property type="evidence" value="ECO:0007669"/>
    <property type="project" value="UniProtKB-SubCell"/>
</dbReference>
<reference evidence="9" key="1">
    <citation type="journal article" date="2013" name="J. Plant Res.">
        <title>Effect of fungi and light on seed germination of three Opuntia species from semiarid lands of central Mexico.</title>
        <authorList>
            <person name="Delgado-Sanchez P."/>
            <person name="Jimenez-Bremont J.F."/>
            <person name="Guerrero-Gonzalez Mde L."/>
            <person name="Flores J."/>
        </authorList>
    </citation>
    <scope>NUCLEOTIDE SEQUENCE</scope>
    <source>
        <tissue evidence="9">Cladode</tissue>
    </source>
</reference>
<dbReference type="AlphaFoldDB" id="A0A7C9DLX4"/>
<dbReference type="NCBIfam" id="TIGR01568">
    <property type="entry name" value="A_thal_3678"/>
    <property type="match status" value="1"/>
</dbReference>
<dbReference type="PROSITE" id="PS51754">
    <property type="entry name" value="OVATE"/>
    <property type="match status" value="1"/>
</dbReference>
<dbReference type="PANTHER" id="PTHR33057">
    <property type="entry name" value="TRANSCRIPTION REPRESSOR OFP7-RELATED"/>
    <property type="match status" value="1"/>
</dbReference>
<evidence type="ECO:0000256" key="1">
    <source>
        <dbReference type="ARBA" id="ARBA00004123"/>
    </source>
</evidence>
<evidence type="ECO:0000256" key="7">
    <source>
        <dbReference type="SAM" id="MobiDB-lite"/>
    </source>
</evidence>
<dbReference type="InterPro" id="IPR006458">
    <property type="entry name" value="Ovate_C"/>
</dbReference>
<dbReference type="Pfam" id="PF04844">
    <property type="entry name" value="Ovate"/>
    <property type="match status" value="1"/>
</dbReference>
<dbReference type="EMBL" id="GISG01147313">
    <property type="protein sequence ID" value="MBA4646640.1"/>
    <property type="molecule type" value="Transcribed_RNA"/>
</dbReference>
<keyword evidence="5 6" id="KW-0539">Nucleus</keyword>
<keyword evidence="4 6" id="KW-0804">Transcription</keyword>
<keyword evidence="2 6" id="KW-0678">Repressor</keyword>
<protein>
    <recommendedName>
        <fullName evidence="6">Transcription repressor</fullName>
    </recommendedName>
    <alternativeName>
        <fullName evidence="6">Ovate family protein</fullName>
    </alternativeName>
</protein>
<name>A0A7C9DLX4_OPUST</name>
<proteinExistence type="predicted"/>
<evidence type="ECO:0000313" key="9">
    <source>
        <dbReference type="EMBL" id="MBA4646640.1"/>
    </source>
</evidence>
<dbReference type="InterPro" id="IPR038933">
    <property type="entry name" value="Ovate"/>
</dbReference>
<feature type="compositionally biased region" description="Low complexity" evidence="7">
    <location>
        <begin position="53"/>
        <end position="71"/>
    </location>
</feature>
<evidence type="ECO:0000256" key="3">
    <source>
        <dbReference type="ARBA" id="ARBA00023015"/>
    </source>
</evidence>
<sequence>MGMKLKFLPICTQNPRTTSFRGRKDEMYKTINSVYFDSGDADDSVETPESWFTNSAESVSTTTTTTSSSDSILEDSSDVEAVIRGAQQSSNQRLFFEPGPGESSALLVAHVTVAVESEDPHVDFKKSMAEMVESLGVRNDDFEGLKELLGWYLKVNEESNHGYILAAFVDLISGFKDLGSDKHDKGNKKKNNDGGDDEGESSLAASFASAAAVSLSSFASSAVSARLLLGEDPITHD</sequence>
<organism evidence="9">
    <name type="scientific">Opuntia streptacantha</name>
    <name type="common">Prickly pear cactus</name>
    <name type="synonym">Opuntia cardona</name>
    <dbReference type="NCBI Taxonomy" id="393608"/>
    <lineage>
        <taxon>Eukaryota</taxon>
        <taxon>Viridiplantae</taxon>
        <taxon>Streptophyta</taxon>
        <taxon>Embryophyta</taxon>
        <taxon>Tracheophyta</taxon>
        <taxon>Spermatophyta</taxon>
        <taxon>Magnoliopsida</taxon>
        <taxon>eudicotyledons</taxon>
        <taxon>Gunneridae</taxon>
        <taxon>Pentapetalae</taxon>
        <taxon>Caryophyllales</taxon>
        <taxon>Cactineae</taxon>
        <taxon>Cactaceae</taxon>
        <taxon>Opuntioideae</taxon>
        <taxon>Opuntia</taxon>
    </lineage>
</organism>
<evidence type="ECO:0000259" key="8">
    <source>
        <dbReference type="PROSITE" id="PS51754"/>
    </source>
</evidence>
<dbReference type="GO" id="GO:0045892">
    <property type="term" value="P:negative regulation of DNA-templated transcription"/>
    <property type="evidence" value="ECO:0007669"/>
    <property type="project" value="UniProtKB-UniRule"/>
</dbReference>
<dbReference type="PANTHER" id="PTHR33057:SF26">
    <property type="entry name" value="TRANSCRIPTION REPRESSOR OFP13"/>
    <property type="match status" value="1"/>
</dbReference>
<feature type="region of interest" description="Disordered" evidence="7">
    <location>
        <begin position="182"/>
        <end position="201"/>
    </location>
</feature>
<comment type="function">
    <text evidence="6">Transcriptional repressor that regulates multiple aspects of plant growth and development.</text>
</comment>
<feature type="region of interest" description="Disordered" evidence="7">
    <location>
        <begin position="46"/>
        <end position="71"/>
    </location>
</feature>
<keyword evidence="3 6" id="KW-0805">Transcription regulation</keyword>